<organism evidence="1 2">
    <name type="scientific">Liparis tanakae</name>
    <name type="common">Tanaka's snailfish</name>
    <dbReference type="NCBI Taxonomy" id="230148"/>
    <lineage>
        <taxon>Eukaryota</taxon>
        <taxon>Metazoa</taxon>
        <taxon>Chordata</taxon>
        <taxon>Craniata</taxon>
        <taxon>Vertebrata</taxon>
        <taxon>Euteleostomi</taxon>
        <taxon>Actinopterygii</taxon>
        <taxon>Neopterygii</taxon>
        <taxon>Teleostei</taxon>
        <taxon>Neoteleostei</taxon>
        <taxon>Acanthomorphata</taxon>
        <taxon>Eupercaria</taxon>
        <taxon>Perciformes</taxon>
        <taxon>Cottioidei</taxon>
        <taxon>Cottales</taxon>
        <taxon>Liparidae</taxon>
        <taxon>Liparis</taxon>
    </lineage>
</organism>
<comment type="caution">
    <text evidence="1">The sequence shown here is derived from an EMBL/GenBank/DDBJ whole genome shotgun (WGS) entry which is preliminary data.</text>
</comment>
<keyword evidence="2" id="KW-1185">Reference proteome</keyword>
<proteinExistence type="predicted"/>
<reference evidence="1 2" key="1">
    <citation type="submission" date="2019-03" db="EMBL/GenBank/DDBJ databases">
        <title>First draft genome of Liparis tanakae, snailfish: a comprehensive survey of snailfish specific genes.</title>
        <authorList>
            <person name="Kim W."/>
            <person name="Song I."/>
            <person name="Jeong J.-H."/>
            <person name="Kim D."/>
            <person name="Kim S."/>
            <person name="Ryu S."/>
            <person name="Song J.Y."/>
            <person name="Lee S.K."/>
        </authorList>
    </citation>
    <scope>NUCLEOTIDE SEQUENCE [LARGE SCALE GENOMIC DNA]</scope>
    <source>
        <tissue evidence="1">Muscle</tissue>
    </source>
</reference>
<gene>
    <name evidence="1" type="ORF">EYF80_010087</name>
</gene>
<protein>
    <submittedName>
        <fullName evidence="1">Uncharacterized protein</fullName>
    </submittedName>
</protein>
<name>A0A4Z2IR96_9TELE</name>
<dbReference type="AlphaFoldDB" id="A0A4Z2IR96"/>
<evidence type="ECO:0000313" key="1">
    <source>
        <dbReference type="EMBL" id="TNN79713.1"/>
    </source>
</evidence>
<sequence length="71" mass="8095">MSRDVAGLQKREELQLFSKQVEVSKDLSDFGSRAEAYKMNFSFWTSLVAAYRCQNSKIREVVLVSSEVAET</sequence>
<evidence type="ECO:0000313" key="2">
    <source>
        <dbReference type="Proteomes" id="UP000314294"/>
    </source>
</evidence>
<dbReference type="EMBL" id="SRLO01000062">
    <property type="protein sequence ID" value="TNN79713.1"/>
    <property type="molecule type" value="Genomic_DNA"/>
</dbReference>
<accession>A0A4Z2IR96</accession>
<dbReference type="Proteomes" id="UP000314294">
    <property type="component" value="Unassembled WGS sequence"/>
</dbReference>